<dbReference type="Pfam" id="PF02801">
    <property type="entry name" value="Ketoacyl-synt_C"/>
    <property type="match status" value="1"/>
</dbReference>
<keyword evidence="9 14" id="KW-0275">Fatty acid biosynthesis</keyword>
<proteinExistence type="inferred from homology"/>
<keyword evidence="6 14" id="KW-0808">Transferase</keyword>
<keyword evidence="8" id="KW-0443">Lipid metabolism</keyword>
<comment type="similarity">
    <text evidence="2 14 15">Belongs to the thiolase-like superfamily. Beta-ketoacyl-ACP synthases family.</text>
</comment>
<dbReference type="RefSeq" id="WP_341414831.1">
    <property type="nucleotide sequence ID" value="NZ_JBBPCC010000003.1"/>
</dbReference>
<evidence type="ECO:0000256" key="12">
    <source>
        <dbReference type="ARBA" id="ARBA00047318"/>
    </source>
</evidence>
<comment type="function">
    <text evidence="11 14">Involved in the type II fatty acid elongation cycle. Catalyzes the elongation of a wide range of acyl-ACP by the addition of two carbons from malonyl-ACP to an acyl acceptor. Can efficiently catalyze the conversion of palmitoleoyl-ACP (cis-hexadec-9-enoyl-ACP) to cis-vaccenoyl-ACP (cis-octadec-11-enoyl-ACP), an essential step in the thermal regulation of fatty acid composition.</text>
</comment>
<comment type="catalytic activity">
    <reaction evidence="12 14">
        <text>(9Z)-hexadecenoyl-[ACP] + malonyl-[ACP] + H(+) = 3-oxo-(11Z)-octadecenoyl-[ACP] + holo-[ACP] + CO2</text>
        <dbReference type="Rhea" id="RHEA:55040"/>
        <dbReference type="Rhea" id="RHEA-COMP:9623"/>
        <dbReference type="Rhea" id="RHEA-COMP:9685"/>
        <dbReference type="Rhea" id="RHEA-COMP:10800"/>
        <dbReference type="Rhea" id="RHEA-COMP:14074"/>
        <dbReference type="ChEBI" id="CHEBI:15378"/>
        <dbReference type="ChEBI" id="CHEBI:16526"/>
        <dbReference type="ChEBI" id="CHEBI:64479"/>
        <dbReference type="ChEBI" id="CHEBI:78449"/>
        <dbReference type="ChEBI" id="CHEBI:83989"/>
        <dbReference type="ChEBI" id="CHEBI:138538"/>
        <dbReference type="EC" id="2.3.1.179"/>
    </reaction>
</comment>
<dbReference type="InterPro" id="IPR014030">
    <property type="entry name" value="Ketoacyl_synth_N"/>
</dbReference>
<gene>
    <name evidence="17" type="primary">fabF</name>
    <name evidence="17" type="ORF">WMW72_07605</name>
</gene>
<keyword evidence="18" id="KW-1185">Reference proteome</keyword>
<comment type="pathway">
    <text evidence="1 14">Lipid metabolism; fatty acid biosynthesis.</text>
</comment>
<comment type="catalytic activity">
    <reaction evidence="13 14">
        <text>a fatty acyl-[ACP] + malonyl-[ACP] + H(+) = a 3-oxoacyl-[ACP] + holo-[ACP] + CO2</text>
        <dbReference type="Rhea" id="RHEA:22836"/>
        <dbReference type="Rhea" id="RHEA-COMP:9623"/>
        <dbReference type="Rhea" id="RHEA-COMP:9685"/>
        <dbReference type="Rhea" id="RHEA-COMP:9916"/>
        <dbReference type="Rhea" id="RHEA-COMP:14125"/>
        <dbReference type="ChEBI" id="CHEBI:15378"/>
        <dbReference type="ChEBI" id="CHEBI:16526"/>
        <dbReference type="ChEBI" id="CHEBI:64479"/>
        <dbReference type="ChEBI" id="CHEBI:78449"/>
        <dbReference type="ChEBI" id="CHEBI:78776"/>
        <dbReference type="ChEBI" id="CHEBI:138651"/>
    </reaction>
</comment>
<dbReference type="Gene3D" id="3.40.47.10">
    <property type="match status" value="1"/>
</dbReference>
<dbReference type="InterPro" id="IPR018201">
    <property type="entry name" value="Ketoacyl_synth_AS"/>
</dbReference>
<dbReference type="CDD" id="cd00834">
    <property type="entry name" value="KAS_I_II"/>
    <property type="match status" value="1"/>
</dbReference>
<keyword evidence="5 14" id="KW-0444">Lipid biosynthesis</keyword>
<dbReference type="GO" id="GO:0004315">
    <property type="term" value="F:3-oxoacyl-[acyl-carrier-protein] synthase activity"/>
    <property type="evidence" value="ECO:0007669"/>
    <property type="project" value="UniProtKB-EC"/>
</dbReference>
<evidence type="ECO:0000256" key="2">
    <source>
        <dbReference type="ARBA" id="ARBA00008467"/>
    </source>
</evidence>
<evidence type="ECO:0000256" key="4">
    <source>
        <dbReference type="ARBA" id="ARBA00014657"/>
    </source>
</evidence>
<evidence type="ECO:0000256" key="10">
    <source>
        <dbReference type="ARBA" id="ARBA00023315"/>
    </source>
</evidence>
<keyword evidence="10 14" id="KW-0012">Acyltransferase</keyword>
<evidence type="ECO:0000256" key="9">
    <source>
        <dbReference type="ARBA" id="ARBA00023160"/>
    </source>
</evidence>
<dbReference type="InterPro" id="IPR000794">
    <property type="entry name" value="Beta-ketoacyl_synthase"/>
</dbReference>
<keyword evidence="7" id="KW-0276">Fatty acid metabolism</keyword>
<dbReference type="EMBL" id="JBBPCC010000003">
    <property type="protein sequence ID" value="MEK8127782.1"/>
    <property type="molecule type" value="Genomic_DNA"/>
</dbReference>
<dbReference type="Pfam" id="PF00109">
    <property type="entry name" value="ketoacyl-synt"/>
    <property type="match status" value="1"/>
</dbReference>
<organism evidence="17 18">
    <name type="scientific">Paenibacillus filicis</name>
    <dbReference type="NCBI Taxonomy" id="669464"/>
    <lineage>
        <taxon>Bacteria</taxon>
        <taxon>Bacillati</taxon>
        <taxon>Bacillota</taxon>
        <taxon>Bacilli</taxon>
        <taxon>Bacillales</taxon>
        <taxon>Paenibacillaceae</taxon>
        <taxon>Paenibacillus</taxon>
    </lineage>
</organism>
<dbReference type="PIRSF" id="PIRSF000447">
    <property type="entry name" value="KAS_II"/>
    <property type="match status" value="1"/>
</dbReference>
<evidence type="ECO:0000313" key="17">
    <source>
        <dbReference type="EMBL" id="MEK8127782.1"/>
    </source>
</evidence>
<comment type="caution">
    <text evidence="17">The sequence shown here is derived from an EMBL/GenBank/DDBJ whole genome shotgun (WGS) entry which is preliminary data.</text>
</comment>
<dbReference type="PANTHER" id="PTHR11712:SF336">
    <property type="entry name" value="3-OXOACYL-[ACYL-CARRIER-PROTEIN] SYNTHASE, MITOCHONDRIAL"/>
    <property type="match status" value="1"/>
</dbReference>
<dbReference type="InterPro" id="IPR014031">
    <property type="entry name" value="Ketoacyl_synth_C"/>
</dbReference>
<dbReference type="SMART" id="SM00825">
    <property type="entry name" value="PKS_KS"/>
    <property type="match status" value="1"/>
</dbReference>
<dbReference type="EC" id="2.3.1.179" evidence="3 14"/>
<evidence type="ECO:0000256" key="7">
    <source>
        <dbReference type="ARBA" id="ARBA00022832"/>
    </source>
</evidence>
<sequence length="412" mass="42486">MVPRVVVTGMGVVSPIGQSTETFWNALTAGTSGISQIDTFDVSAYKVRIAGSVKDFDPEASMDKREARRMDRYCQFAVVAAKQAIADAGLEISETNERRVGVYIGTGVGGLHTMLDNYKTLLERGPGRVSPTVVPMMIANMAAAQVSILTGAKGPSLAPVTACATGNTAIGEAFKLIQRGGADAVIAGGAEATTHGIALAGFGNASAASMRNDAPEQASRPFDAGRDGFVMAEGAGVLVLESLEHAKARGAHIYAELVGYAATSDAYHIVAPDPEGRSASAAMTLALQDAGLPPEAVDHVNAHATGTEVGDIAETIAVKAALGQHAYHIPLTANKSMTGHMLGAAGGAEAIALIQTIRHGLIPPTINLDTPDPACDLDYVPLKARRASVEVGLSNSFGFGGHNAVLVFRAYV</sequence>
<dbReference type="InterPro" id="IPR017568">
    <property type="entry name" value="3-oxoacyl-ACP_synth-2"/>
</dbReference>
<dbReference type="Proteomes" id="UP001469365">
    <property type="component" value="Unassembled WGS sequence"/>
</dbReference>
<dbReference type="NCBIfam" id="TIGR03150">
    <property type="entry name" value="fabF"/>
    <property type="match status" value="1"/>
</dbReference>
<evidence type="ECO:0000256" key="1">
    <source>
        <dbReference type="ARBA" id="ARBA00005194"/>
    </source>
</evidence>
<dbReference type="InterPro" id="IPR020841">
    <property type="entry name" value="PKS_Beta-ketoAc_synthase_dom"/>
</dbReference>
<name>A0ABU9DHZ3_9BACL</name>
<evidence type="ECO:0000256" key="15">
    <source>
        <dbReference type="RuleBase" id="RU003694"/>
    </source>
</evidence>
<feature type="domain" description="Ketosynthase family 3 (KS3)" evidence="16">
    <location>
        <begin position="2"/>
        <end position="410"/>
    </location>
</feature>
<dbReference type="PROSITE" id="PS00606">
    <property type="entry name" value="KS3_1"/>
    <property type="match status" value="1"/>
</dbReference>
<dbReference type="PANTHER" id="PTHR11712">
    <property type="entry name" value="POLYKETIDE SYNTHASE-RELATED"/>
    <property type="match status" value="1"/>
</dbReference>
<dbReference type="PROSITE" id="PS52004">
    <property type="entry name" value="KS3_2"/>
    <property type="match status" value="1"/>
</dbReference>
<dbReference type="InterPro" id="IPR016039">
    <property type="entry name" value="Thiolase-like"/>
</dbReference>
<evidence type="ECO:0000256" key="8">
    <source>
        <dbReference type="ARBA" id="ARBA00023098"/>
    </source>
</evidence>
<evidence type="ECO:0000259" key="16">
    <source>
        <dbReference type="PROSITE" id="PS52004"/>
    </source>
</evidence>
<protein>
    <recommendedName>
        <fullName evidence="4 14">3-oxoacyl-[acyl-carrier-protein] synthase 2</fullName>
        <ecNumber evidence="3 14">2.3.1.179</ecNumber>
    </recommendedName>
</protein>
<dbReference type="NCBIfam" id="NF005589">
    <property type="entry name" value="PRK07314.1"/>
    <property type="match status" value="1"/>
</dbReference>
<evidence type="ECO:0000313" key="18">
    <source>
        <dbReference type="Proteomes" id="UP001469365"/>
    </source>
</evidence>
<reference evidence="17 18" key="1">
    <citation type="submission" date="2024-04" db="EMBL/GenBank/DDBJ databases">
        <title>draft genome sequnece of Paenibacillus filicis.</title>
        <authorList>
            <person name="Kim D.-U."/>
        </authorList>
    </citation>
    <scope>NUCLEOTIDE SEQUENCE [LARGE SCALE GENOMIC DNA]</scope>
    <source>
        <strain evidence="17 18">KACC14197</strain>
    </source>
</reference>
<evidence type="ECO:0000256" key="11">
    <source>
        <dbReference type="ARBA" id="ARBA00024006"/>
    </source>
</evidence>
<evidence type="ECO:0000256" key="13">
    <source>
        <dbReference type="ARBA" id="ARBA00047659"/>
    </source>
</evidence>
<evidence type="ECO:0000256" key="6">
    <source>
        <dbReference type="ARBA" id="ARBA00022679"/>
    </source>
</evidence>
<evidence type="ECO:0000256" key="5">
    <source>
        <dbReference type="ARBA" id="ARBA00022516"/>
    </source>
</evidence>
<evidence type="ECO:0000256" key="3">
    <source>
        <dbReference type="ARBA" id="ARBA00012356"/>
    </source>
</evidence>
<dbReference type="SUPFAM" id="SSF53901">
    <property type="entry name" value="Thiolase-like"/>
    <property type="match status" value="2"/>
</dbReference>
<accession>A0ABU9DHZ3</accession>
<evidence type="ECO:0000256" key="14">
    <source>
        <dbReference type="PIRNR" id="PIRNR000447"/>
    </source>
</evidence>